<evidence type="ECO:0000256" key="3">
    <source>
        <dbReference type="ARBA" id="ARBA00023163"/>
    </source>
</evidence>
<accession>A0A9W9G0V4</accession>
<dbReference type="Proteomes" id="UP001149074">
    <property type="component" value="Unassembled WGS sequence"/>
</dbReference>
<reference evidence="6" key="2">
    <citation type="journal article" date="2023" name="IMA Fungus">
        <title>Comparative genomic study of the Penicillium genus elucidates a diverse pangenome and 15 lateral gene transfer events.</title>
        <authorList>
            <person name="Petersen C."/>
            <person name="Sorensen T."/>
            <person name="Nielsen M.R."/>
            <person name="Sondergaard T.E."/>
            <person name="Sorensen J.L."/>
            <person name="Fitzpatrick D.A."/>
            <person name="Frisvad J.C."/>
            <person name="Nielsen K.L."/>
        </authorList>
    </citation>
    <scope>NUCLEOTIDE SEQUENCE</scope>
    <source>
        <strain evidence="6">IBT 30761</strain>
    </source>
</reference>
<dbReference type="RefSeq" id="XP_056478144.1">
    <property type="nucleotide sequence ID" value="XM_056615172.1"/>
</dbReference>
<dbReference type="PROSITE" id="PS50048">
    <property type="entry name" value="ZN2_CY6_FUNGAL_2"/>
    <property type="match status" value="1"/>
</dbReference>
<dbReference type="PRINTS" id="PR00755">
    <property type="entry name" value="AFLATOXINBRP"/>
</dbReference>
<dbReference type="GO" id="GO:0001228">
    <property type="term" value="F:DNA-binding transcription activator activity, RNA polymerase II-specific"/>
    <property type="evidence" value="ECO:0007669"/>
    <property type="project" value="TreeGrafter"/>
</dbReference>
<keyword evidence="1" id="KW-0805">Transcription regulation</keyword>
<evidence type="ECO:0000313" key="6">
    <source>
        <dbReference type="EMBL" id="KAJ5110033.1"/>
    </source>
</evidence>
<gene>
    <name evidence="6" type="ORF">N7532_002678</name>
</gene>
<sequence>MPPRRSHQKSHTGCLTCKRRRVKCDEAGPPCKRCETRGAACQYAILPIRPSSLSGHETLEADRTTESRVDAEAACPFFPAKTRHLELQLMHRWSTTTYKCCCTPGSGDEALWQLTVPALALEYDFLLNGLLALSAFESASVLMNHDRKDSNYDHYIHSAIEYQVLALANFRTQLVSRQCYDRKATLCFSLMLMVLAFASARFRQYTSCDEQDSILSTAIAHFELVRGAVQVAEGDGDQITDSEYVQKLTPFHDLPQVAVDPSITKLITELGQLNDRRIVESSQELEERRMQQIAFWESCKKALSLLQECFQRCVGPVYRGYALGWLNMAGEEYVQTIKAKDHTSLLILMVWGVLVERLGQDVWWAQDFGISLVNEISNRDLGTVADESTQRMIFRVQELV</sequence>
<dbReference type="Pfam" id="PF00172">
    <property type="entry name" value="Zn_clus"/>
    <property type="match status" value="1"/>
</dbReference>
<protein>
    <recommendedName>
        <fullName evidence="5">Zn(2)-C6 fungal-type domain-containing protein</fullName>
    </recommendedName>
</protein>
<organism evidence="6 7">
    <name type="scientific">Penicillium argentinense</name>
    <dbReference type="NCBI Taxonomy" id="1131581"/>
    <lineage>
        <taxon>Eukaryota</taxon>
        <taxon>Fungi</taxon>
        <taxon>Dikarya</taxon>
        <taxon>Ascomycota</taxon>
        <taxon>Pezizomycotina</taxon>
        <taxon>Eurotiomycetes</taxon>
        <taxon>Eurotiomycetidae</taxon>
        <taxon>Eurotiales</taxon>
        <taxon>Aspergillaceae</taxon>
        <taxon>Penicillium</taxon>
    </lineage>
</organism>
<dbReference type="AlphaFoldDB" id="A0A9W9G0V4"/>
<dbReference type="GO" id="GO:0003677">
    <property type="term" value="F:DNA binding"/>
    <property type="evidence" value="ECO:0007669"/>
    <property type="project" value="UniProtKB-KW"/>
</dbReference>
<dbReference type="Gene3D" id="4.10.240.10">
    <property type="entry name" value="Zn(2)-C6 fungal-type DNA-binding domain"/>
    <property type="match status" value="1"/>
</dbReference>
<keyword evidence="3" id="KW-0804">Transcription</keyword>
<dbReference type="InterPro" id="IPR001138">
    <property type="entry name" value="Zn2Cys6_DnaBD"/>
</dbReference>
<comment type="caution">
    <text evidence="6">The sequence shown here is derived from an EMBL/GenBank/DDBJ whole genome shotgun (WGS) entry which is preliminary data.</text>
</comment>
<dbReference type="PROSITE" id="PS00463">
    <property type="entry name" value="ZN2_CY6_FUNGAL_1"/>
    <property type="match status" value="1"/>
</dbReference>
<evidence type="ECO:0000256" key="1">
    <source>
        <dbReference type="ARBA" id="ARBA00023015"/>
    </source>
</evidence>
<proteinExistence type="predicted"/>
<reference evidence="6" key="1">
    <citation type="submission" date="2022-11" db="EMBL/GenBank/DDBJ databases">
        <authorList>
            <person name="Petersen C."/>
        </authorList>
    </citation>
    <scope>NUCLEOTIDE SEQUENCE</scope>
    <source>
        <strain evidence="6">IBT 30761</strain>
    </source>
</reference>
<evidence type="ECO:0000259" key="5">
    <source>
        <dbReference type="PROSITE" id="PS50048"/>
    </source>
</evidence>
<dbReference type="GeneID" id="81354151"/>
<dbReference type="InterPro" id="IPR036864">
    <property type="entry name" value="Zn2-C6_fun-type_DNA-bd_sf"/>
</dbReference>
<keyword evidence="2" id="KW-0238">DNA-binding</keyword>
<dbReference type="CDD" id="cd00067">
    <property type="entry name" value="GAL4"/>
    <property type="match status" value="1"/>
</dbReference>
<keyword evidence="7" id="KW-1185">Reference proteome</keyword>
<dbReference type="OrthoDB" id="5295362at2759"/>
<evidence type="ECO:0000313" key="7">
    <source>
        <dbReference type="Proteomes" id="UP001149074"/>
    </source>
</evidence>
<dbReference type="GO" id="GO:0008270">
    <property type="term" value="F:zinc ion binding"/>
    <property type="evidence" value="ECO:0007669"/>
    <property type="project" value="InterPro"/>
</dbReference>
<dbReference type="SMART" id="SM00066">
    <property type="entry name" value="GAL4"/>
    <property type="match status" value="1"/>
</dbReference>
<dbReference type="SUPFAM" id="SSF57701">
    <property type="entry name" value="Zn2/Cys6 DNA-binding domain"/>
    <property type="match status" value="1"/>
</dbReference>
<dbReference type="InterPro" id="IPR053157">
    <property type="entry name" value="Sterol_Uptake_Regulator"/>
</dbReference>
<dbReference type="EMBL" id="JAPQKI010000003">
    <property type="protein sequence ID" value="KAJ5110033.1"/>
    <property type="molecule type" value="Genomic_DNA"/>
</dbReference>
<keyword evidence="4" id="KW-0539">Nucleus</keyword>
<evidence type="ECO:0000256" key="4">
    <source>
        <dbReference type="ARBA" id="ARBA00023242"/>
    </source>
</evidence>
<dbReference type="PANTHER" id="PTHR47784">
    <property type="entry name" value="STEROL UPTAKE CONTROL PROTEIN 2"/>
    <property type="match status" value="1"/>
</dbReference>
<evidence type="ECO:0000256" key="2">
    <source>
        <dbReference type="ARBA" id="ARBA00023125"/>
    </source>
</evidence>
<feature type="domain" description="Zn(2)-C6 fungal-type" evidence="5">
    <location>
        <begin position="13"/>
        <end position="43"/>
    </location>
</feature>
<name>A0A9W9G0V4_9EURO</name>
<dbReference type="PANTHER" id="PTHR47784:SF10">
    <property type="entry name" value="TRANSCRIPTION FACTOR, PUTATIVE (AFU_ORTHOLOGUE AFUA_6G14150)-RELATED"/>
    <property type="match status" value="1"/>
</dbReference>